<comment type="similarity">
    <text evidence="14">Belongs to the DHBP synthase family.</text>
</comment>
<evidence type="ECO:0000313" key="17">
    <source>
        <dbReference type="Proteomes" id="UP000006377"/>
    </source>
</evidence>
<feature type="binding site" evidence="14">
    <location>
        <position position="35"/>
    </location>
    <ligand>
        <name>D-ribulose 5-phosphate</name>
        <dbReference type="ChEBI" id="CHEBI:58121"/>
    </ligand>
</feature>
<evidence type="ECO:0000256" key="4">
    <source>
        <dbReference type="ARBA" id="ARBA00004904"/>
    </source>
</evidence>
<dbReference type="Pfam" id="PF00926">
    <property type="entry name" value="DHBP_synthase"/>
    <property type="match status" value="1"/>
</dbReference>
<dbReference type="eggNOG" id="COG0108">
    <property type="taxonomic scope" value="Bacteria"/>
</dbReference>
<dbReference type="GO" id="GO:0009231">
    <property type="term" value="P:riboflavin biosynthetic process"/>
    <property type="evidence" value="ECO:0007669"/>
    <property type="project" value="UniProtKB-UniRule"/>
</dbReference>
<dbReference type="GO" id="GO:0005829">
    <property type="term" value="C:cytosol"/>
    <property type="evidence" value="ECO:0007669"/>
    <property type="project" value="TreeGrafter"/>
</dbReference>
<evidence type="ECO:0000256" key="7">
    <source>
        <dbReference type="ARBA" id="ARBA00012153"/>
    </source>
</evidence>
<evidence type="ECO:0000256" key="9">
    <source>
        <dbReference type="ARBA" id="ARBA00022619"/>
    </source>
</evidence>
<evidence type="ECO:0000256" key="5">
    <source>
        <dbReference type="ARBA" id="ARBA00005520"/>
    </source>
</evidence>
<proteinExistence type="inferred from homology"/>
<dbReference type="eggNOG" id="COG0807">
    <property type="taxonomic scope" value="Bacteria"/>
</dbReference>
<evidence type="ECO:0000259" key="15">
    <source>
        <dbReference type="Pfam" id="PF00925"/>
    </source>
</evidence>
<comment type="function">
    <text evidence="3 14">Catalyzes the conversion of D-ribulose 5-phosphate to formate and 3,4-dihydroxy-2-butanone 4-phosphate.</text>
</comment>
<comment type="catalytic activity">
    <reaction evidence="1 14">
        <text>D-ribulose 5-phosphate = (2S)-2-hydroxy-3-oxobutyl phosphate + formate + H(+)</text>
        <dbReference type="Rhea" id="RHEA:18457"/>
        <dbReference type="ChEBI" id="CHEBI:15378"/>
        <dbReference type="ChEBI" id="CHEBI:15740"/>
        <dbReference type="ChEBI" id="CHEBI:58121"/>
        <dbReference type="ChEBI" id="CHEBI:58830"/>
        <dbReference type="EC" id="4.1.99.12"/>
    </reaction>
</comment>
<keyword evidence="12 14" id="KW-0464">Manganese</keyword>
<gene>
    <name evidence="14" type="primary">ribB</name>
    <name evidence="16" type="ordered locus">Plav_2912</name>
</gene>
<feature type="binding site" evidence="14">
    <location>
        <position position="146"/>
    </location>
    <ligand>
        <name>Mg(2+)</name>
        <dbReference type="ChEBI" id="CHEBI:18420"/>
        <label>2</label>
    </ligand>
</feature>
<dbReference type="PANTHER" id="PTHR21327:SF18">
    <property type="entry name" value="3,4-DIHYDROXY-2-BUTANONE 4-PHOSPHATE SYNTHASE"/>
    <property type="match status" value="1"/>
</dbReference>
<evidence type="ECO:0000256" key="12">
    <source>
        <dbReference type="ARBA" id="ARBA00023211"/>
    </source>
</evidence>
<evidence type="ECO:0000256" key="3">
    <source>
        <dbReference type="ARBA" id="ARBA00002284"/>
    </source>
</evidence>
<dbReference type="HAMAP" id="MF_00180">
    <property type="entry name" value="RibB"/>
    <property type="match status" value="1"/>
</dbReference>
<keyword evidence="11 14" id="KW-0460">Magnesium</keyword>
<feature type="binding site" evidence="14">
    <location>
        <begin position="143"/>
        <end position="147"/>
    </location>
    <ligand>
        <name>D-ribulose 5-phosphate</name>
        <dbReference type="ChEBI" id="CHEBI:58121"/>
    </ligand>
</feature>
<feature type="binding site" evidence="14">
    <location>
        <begin position="30"/>
        <end position="31"/>
    </location>
    <ligand>
        <name>D-ribulose 5-phosphate</name>
        <dbReference type="ChEBI" id="CHEBI:58121"/>
    </ligand>
</feature>
<protein>
    <recommendedName>
        <fullName evidence="8 14">3,4-dihydroxy-2-butanone 4-phosphate synthase</fullName>
        <shortName evidence="14">DHBP synthase</shortName>
        <ecNumber evidence="7 14">4.1.99.12</ecNumber>
    </recommendedName>
</protein>
<dbReference type="HOGENOM" id="CLU_020273_1_2_5"/>
<feature type="binding site" evidence="14">
    <location>
        <position position="31"/>
    </location>
    <ligand>
        <name>Mg(2+)</name>
        <dbReference type="ChEBI" id="CHEBI:18420"/>
        <label>2</label>
    </ligand>
</feature>
<dbReference type="GO" id="GO:0030145">
    <property type="term" value="F:manganese ion binding"/>
    <property type="evidence" value="ECO:0007669"/>
    <property type="project" value="UniProtKB-UniRule"/>
</dbReference>
<evidence type="ECO:0000256" key="2">
    <source>
        <dbReference type="ARBA" id="ARBA00001936"/>
    </source>
</evidence>
<dbReference type="SUPFAM" id="SSF142695">
    <property type="entry name" value="RibA-like"/>
    <property type="match status" value="1"/>
</dbReference>
<evidence type="ECO:0000256" key="1">
    <source>
        <dbReference type="ARBA" id="ARBA00000141"/>
    </source>
</evidence>
<feature type="site" description="Essential for catalytic activity" evidence="14">
    <location>
        <position position="129"/>
    </location>
</feature>
<dbReference type="FunFam" id="3.90.870.10:FF:000001">
    <property type="entry name" value="Riboflavin biosynthesis protein RibBA"/>
    <property type="match status" value="1"/>
</dbReference>
<feature type="domain" description="GTP cyclohydrolase II" evidence="15">
    <location>
        <begin position="211"/>
        <end position="365"/>
    </location>
</feature>
<dbReference type="RefSeq" id="WP_012111835.1">
    <property type="nucleotide sequence ID" value="NC_009719.1"/>
</dbReference>
<evidence type="ECO:0000256" key="11">
    <source>
        <dbReference type="ARBA" id="ARBA00022842"/>
    </source>
</evidence>
<dbReference type="STRING" id="402881.Plav_2912"/>
<dbReference type="GO" id="GO:0000287">
    <property type="term" value="F:magnesium ion binding"/>
    <property type="evidence" value="ECO:0007669"/>
    <property type="project" value="UniProtKB-UniRule"/>
</dbReference>
<dbReference type="EC" id="4.1.99.12" evidence="7 14"/>
<name>A7HX86_PARL1</name>
<dbReference type="Gene3D" id="3.90.870.10">
    <property type="entry name" value="DHBP synthase"/>
    <property type="match status" value="1"/>
</dbReference>
<dbReference type="NCBIfam" id="TIGR00506">
    <property type="entry name" value="ribB"/>
    <property type="match status" value="1"/>
</dbReference>
<evidence type="ECO:0000256" key="13">
    <source>
        <dbReference type="ARBA" id="ARBA00023239"/>
    </source>
</evidence>
<sequence>MYKEYLSPIEDVIEDARNGKMFILVDAEDRENEGDLVIPAQMCTPEAVNFMAKYGRGLICLTLTNDRAKQLNLQLMSSTNQSRHQTAFTVSIEAREGISTGISAHDRAHTVSVAIDPTKGATDIVSPGHVFPLVARDGGVLVRAGHTESAVDIARLAGLYPAGVICEIMNDDGTMARLPDLVQFAQLHGLKIATIADLIAYRRRYDNFIHRAIETELDSEYGGEFKLMVYLNTVEYAEHIALVKGDISGPEPVLVRVHAINVFDDILGATGPRSDVLKESMRIIAEEGRGVIVLIRDTTATVVSDMLLRKGEGGEQGMPRRLREYGVGAQILLDLGVHDMVLLSDTDRSIVGLDGYGLRVTGQRPITKAGNAKAARAKETTS</sequence>
<dbReference type="GO" id="GO:0003935">
    <property type="term" value="F:GTP cyclohydrolase II activity"/>
    <property type="evidence" value="ECO:0007669"/>
    <property type="project" value="TreeGrafter"/>
</dbReference>
<dbReference type="KEGG" id="pla:Plav_2912"/>
<keyword evidence="9 14" id="KW-0686">Riboflavin biosynthesis</keyword>
<evidence type="ECO:0000256" key="8">
    <source>
        <dbReference type="ARBA" id="ARBA00018836"/>
    </source>
</evidence>
<keyword evidence="13 14" id="KW-0456">Lyase</keyword>
<organism evidence="16 17">
    <name type="scientific">Parvibaculum lavamentivorans (strain DS-1 / DSM 13023 / NCIMB 13966)</name>
    <dbReference type="NCBI Taxonomy" id="402881"/>
    <lineage>
        <taxon>Bacteria</taxon>
        <taxon>Pseudomonadati</taxon>
        <taxon>Pseudomonadota</taxon>
        <taxon>Alphaproteobacteria</taxon>
        <taxon>Hyphomicrobiales</taxon>
        <taxon>Parvibaculaceae</taxon>
        <taxon>Parvibaculum</taxon>
    </lineage>
</organism>
<comment type="similarity">
    <text evidence="6">In the C-terminal section; belongs to the GTP cyclohydrolase II family.</text>
</comment>
<reference evidence="16 17" key="1">
    <citation type="journal article" date="2011" name="Stand. Genomic Sci.">
        <title>Complete genome sequence of Parvibaculum lavamentivorans type strain (DS-1(T)).</title>
        <authorList>
            <person name="Schleheck D."/>
            <person name="Weiss M."/>
            <person name="Pitluck S."/>
            <person name="Bruce D."/>
            <person name="Land M.L."/>
            <person name="Han S."/>
            <person name="Saunders E."/>
            <person name="Tapia R."/>
            <person name="Detter C."/>
            <person name="Brettin T."/>
            <person name="Han J."/>
            <person name="Woyke T."/>
            <person name="Goodwin L."/>
            <person name="Pennacchio L."/>
            <person name="Nolan M."/>
            <person name="Cook A.M."/>
            <person name="Kjelleberg S."/>
            <person name="Thomas T."/>
        </authorList>
    </citation>
    <scope>NUCLEOTIDE SEQUENCE [LARGE SCALE GENOMIC DNA]</scope>
    <source>
        <strain evidence="17">DS-1 / DSM 13023 / NCIMB 13966</strain>
    </source>
</reference>
<dbReference type="Pfam" id="PF00925">
    <property type="entry name" value="GTP_cyclohydro2"/>
    <property type="match status" value="1"/>
</dbReference>
<keyword evidence="10 14" id="KW-0479">Metal-binding</keyword>
<dbReference type="Proteomes" id="UP000006377">
    <property type="component" value="Chromosome"/>
</dbReference>
<dbReference type="AlphaFoldDB" id="A7HX86"/>
<dbReference type="EMBL" id="CP000774">
    <property type="protein sequence ID" value="ABS64519.1"/>
    <property type="molecule type" value="Genomic_DNA"/>
</dbReference>
<evidence type="ECO:0000256" key="6">
    <source>
        <dbReference type="ARBA" id="ARBA00008976"/>
    </source>
</evidence>
<keyword evidence="17" id="KW-1185">Reference proteome</keyword>
<dbReference type="InterPro" id="IPR032677">
    <property type="entry name" value="GTP_cyclohydro_II"/>
</dbReference>
<dbReference type="UniPathway" id="UPA00275">
    <property type="reaction ID" value="UER00399"/>
</dbReference>
<comment type="cofactor">
    <cofactor evidence="14">
        <name>Mg(2+)</name>
        <dbReference type="ChEBI" id="CHEBI:18420"/>
    </cofactor>
    <cofactor evidence="14">
        <name>Mn(2+)</name>
        <dbReference type="ChEBI" id="CHEBI:29035"/>
    </cofactor>
    <text evidence="14">Binds 2 divalent metal cations per subunit. Magnesium or manganese.</text>
</comment>
<dbReference type="PIRSF" id="PIRSF001259">
    <property type="entry name" value="RibA"/>
    <property type="match status" value="1"/>
</dbReference>
<dbReference type="PANTHER" id="PTHR21327">
    <property type="entry name" value="GTP CYCLOHYDROLASE II-RELATED"/>
    <property type="match status" value="1"/>
</dbReference>
<feature type="site" description="Essential for catalytic activity" evidence="14">
    <location>
        <position position="167"/>
    </location>
</feature>
<dbReference type="InterPro" id="IPR017945">
    <property type="entry name" value="DHBP_synth_RibB-like_a/b_dom"/>
</dbReference>
<dbReference type="GO" id="GO:0008686">
    <property type="term" value="F:3,4-dihydroxy-2-butanone-4-phosphate synthase activity"/>
    <property type="evidence" value="ECO:0007669"/>
    <property type="project" value="UniProtKB-UniRule"/>
</dbReference>
<evidence type="ECO:0000256" key="14">
    <source>
        <dbReference type="HAMAP-Rule" id="MF_00180"/>
    </source>
</evidence>
<comment type="similarity">
    <text evidence="5">In the N-terminal section; belongs to the DHBP synthase family.</text>
</comment>
<accession>A7HX86</accession>
<dbReference type="SUPFAM" id="SSF55821">
    <property type="entry name" value="YrdC/RibB"/>
    <property type="match status" value="1"/>
</dbReference>
<dbReference type="InterPro" id="IPR036144">
    <property type="entry name" value="RibA-like_sf"/>
</dbReference>
<comment type="cofactor">
    <cofactor evidence="2">
        <name>Mn(2+)</name>
        <dbReference type="ChEBI" id="CHEBI:29035"/>
    </cofactor>
</comment>
<dbReference type="Gene3D" id="3.40.50.10990">
    <property type="entry name" value="GTP cyclohydrolase II"/>
    <property type="match status" value="1"/>
</dbReference>
<feature type="binding site" evidence="14">
    <location>
        <position position="31"/>
    </location>
    <ligand>
        <name>Mg(2+)</name>
        <dbReference type="ChEBI" id="CHEBI:18420"/>
        <label>1</label>
    </ligand>
</feature>
<evidence type="ECO:0000313" key="16">
    <source>
        <dbReference type="EMBL" id="ABS64519.1"/>
    </source>
</evidence>
<comment type="subunit">
    <text evidence="14">Homodimer.</text>
</comment>
<dbReference type="InterPro" id="IPR000422">
    <property type="entry name" value="DHBP_synthase_RibB"/>
</dbReference>
<comment type="pathway">
    <text evidence="4 14">Cofactor biosynthesis; riboflavin biosynthesis; 2-hydroxy-3-oxobutyl phosphate from D-ribulose 5-phosphate: step 1/1.</text>
</comment>
<evidence type="ECO:0000256" key="10">
    <source>
        <dbReference type="ARBA" id="ARBA00022723"/>
    </source>
</evidence>